<dbReference type="Pfam" id="PF03755">
    <property type="entry name" value="YicC-like_N"/>
    <property type="match status" value="1"/>
</dbReference>
<evidence type="ECO:0000256" key="2">
    <source>
        <dbReference type="ARBA" id="ARBA00022722"/>
    </source>
</evidence>
<dbReference type="STRING" id="452471.Aasi_1631"/>
<evidence type="ECO:0000256" key="4">
    <source>
        <dbReference type="ARBA" id="ARBA00022801"/>
    </source>
</evidence>
<evidence type="ECO:0000313" key="8">
    <source>
        <dbReference type="EMBL" id="ACP20944.1"/>
    </source>
</evidence>
<dbReference type="GO" id="GO:0016787">
    <property type="term" value="F:hydrolase activity"/>
    <property type="evidence" value="ECO:0007669"/>
    <property type="project" value="UniProtKB-KW"/>
</dbReference>
<comment type="cofactor">
    <cofactor evidence="1">
        <name>a divalent metal cation</name>
        <dbReference type="ChEBI" id="CHEBI:60240"/>
    </cofactor>
</comment>
<evidence type="ECO:0000313" key="9">
    <source>
        <dbReference type="Proteomes" id="UP000001227"/>
    </source>
</evidence>
<accession>C3L4M6</accession>
<keyword evidence="2" id="KW-0540">Nuclease</keyword>
<dbReference type="NCBIfam" id="TIGR00255">
    <property type="entry name" value="YicC/YloC family endoribonuclease"/>
    <property type="match status" value="1"/>
</dbReference>
<reference evidence="8 9" key="1">
    <citation type="journal article" date="2010" name="J. Bacteriol.">
        <title>The genome of the amoeba symbiont 'Candidatus Amoebophilus asiaticus' reveals common mechanisms for host cell interaction among amoeba-associated bacteria.</title>
        <authorList>
            <person name="Schmitz-Esser S."/>
            <person name="Tischler P."/>
            <person name="Arnold R."/>
            <person name="Montanaro J."/>
            <person name="Wagner M."/>
            <person name="Rattei T."/>
            <person name="Horn M."/>
        </authorList>
    </citation>
    <scope>NUCLEOTIDE SEQUENCE [LARGE SCALE GENOMIC DNA]</scope>
    <source>
        <strain evidence="8 9">5a2</strain>
    </source>
</reference>
<keyword evidence="3" id="KW-0255">Endonuclease</keyword>
<dbReference type="InterPro" id="IPR013527">
    <property type="entry name" value="YicC-like_N"/>
</dbReference>
<dbReference type="eggNOG" id="COG1561">
    <property type="taxonomic scope" value="Bacteria"/>
</dbReference>
<organism evidence="8 9">
    <name type="scientific">Amoebophilus asiaticus (strain 5a2)</name>
    <dbReference type="NCBI Taxonomy" id="452471"/>
    <lineage>
        <taxon>Bacteria</taxon>
        <taxon>Pseudomonadati</taxon>
        <taxon>Bacteroidota</taxon>
        <taxon>Cytophagia</taxon>
        <taxon>Cytophagales</taxon>
        <taxon>Amoebophilaceae</taxon>
        <taxon>Candidatus Amoebophilus</taxon>
    </lineage>
</organism>
<protein>
    <recommendedName>
        <fullName evidence="10">YicC family protein</fullName>
    </recommendedName>
</protein>
<feature type="domain" description="Endoribonuclease YicC-like C-terminal" evidence="7">
    <location>
        <begin position="175"/>
        <end position="291"/>
    </location>
</feature>
<evidence type="ECO:0000259" key="7">
    <source>
        <dbReference type="Pfam" id="PF08340"/>
    </source>
</evidence>
<comment type="similarity">
    <text evidence="5">Belongs to the YicC/YloC family.</text>
</comment>
<keyword evidence="4" id="KW-0378">Hydrolase</keyword>
<feature type="domain" description="Endoribonuclease YicC-like N-terminal" evidence="6">
    <location>
        <begin position="1"/>
        <end position="156"/>
    </location>
</feature>
<dbReference type="KEGG" id="aas:Aasi_1631"/>
<dbReference type="InterPro" id="IPR005229">
    <property type="entry name" value="YicC/YloC-like"/>
</dbReference>
<evidence type="ECO:0008006" key="10">
    <source>
        <dbReference type="Google" id="ProtNLM"/>
    </source>
</evidence>
<evidence type="ECO:0000256" key="1">
    <source>
        <dbReference type="ARBA" id="ARBA00001968"/>
    </source>
</evidence>
<dbReference type="GO" id="GO:0004521">
    <property type="term" value="F:RNA endonuclease activity"/>
    <property type="evidence" value="ECO:0007669"/>
    <property type="project" value="InterPro"/>
</dbReference>
<dbReference type="EMBL" id="CP001102">
    <property type="protein sequence ID" value="ACP20944.1"/>
    <property type="molecule type" value="Genomic_DNA"/>
</dbReference>
<evidence type="ECO:0000259" key="6">
    <source>
        <dbReference type="Pfam" id="PF03755"/>
    </source>
</evidence>
<dbReference type="Proteomes" id="UP000001227">
    <property type="component" value="Chromosome"/>
</dbReference>
<dbReference type="HOGENOM" id="CLU_076609_1_0_10"/>
<proteinExistence type="inferred from homology"/>
<evidence type="ECO:0000256" key="3">
    <source>
        <dbReference type="ARBA" id="ARBA00022759"/>
    </source>
</evidence>
<name>C3L4M6_AMOA5</name>
<dbReference type="AlphaFoldDB" id="C3L4M6"/>
<dbReference type="PANTHER" id="PTHR30636">
    <property type="entry name" value="UPF0701 PROTEIN YICC"/>
    <property type="match status" value="1"/>
</dbReference>
<evidence type="ECO:0000256" key="5">
    <source>
        <dbReference type="ARBA" id="ARBA00035648"/>
    </source>
</evidence>
<gene>
    <name evidence="8" type="ordered locus">Aasi_1631</name>
</gene>
<dbReference type="Pfam" id="PF08340">
    <property type="entry name" value="YicC-like_C"/>
    <property type="match status" value="1"/>
</dbReference>
<dbReference type="InterPro" id="IPR013551">
    <property type="entry name" value="YicC-like_C"/>
</dbReference>
<sequence length="292" mass="33501">MTGFGKAIYEDDQLRVSVEARSVNSKHADVSLQVPKLFTEQTLAWRNLIITYLHRGKIEVTVSYEAKQKATPQIVIQEPLFKAYYKMLEQLANDVGAHTNNIFDIALKTTGVMVNATDKAFDTEIDEHTRNKIEDTIQTALQKCDQTREEEGKALLQSISSYLYKITQELALINSLDSNRLEVIKTRLLDKLKAISPELPIDELRLEQELVYHLDKLDITEEKVRLANHLAYFEKVMKHEEIAGKKLTFITQEIGRELNTLGVKANDATIQQYVIVMKNELEKIKEQLQNIL</sequence>
<dbReference type="PANTHER" id="PTHR30636:SF3">
    <property type="entry name" value="UPF0701 PROTEIN YICC"/>
    <property type="match status" value="1"/>
</dbReference>
<keyword evidence="9" id="KW-1185">Reference proteome</keyword>